<keyword evidence="1" id="KW-0732">Signal</keyword>
<feature type="chain" id="PRO_5046972077" evidence="1">
    <location>
        <begin position="21"/>
        <end position="112"/>
    </location>
</feature>
<accession>A0ABR3FM57</accession>
<evidence type="ECO:0000313" key="3">
    <source>
        <dbReference type="Proteomes" id="UP001465976"/>
    </source>
</evidence>
<dbReference type="EMBL" id="JBAHYK010000232">
    <property type="protein sequence ID" value="KAL0576309.1"/>
    <property type="molecule type" value="Genomic_DNA"/>
</dbReference>
<dbReference type="Proteomes" id="UP001465976">
    <property type="component" value="Unassembled WGS sequence"/>
</dbReference>
<proteinExistence type="predicted"/>
<feature type="signal peptide" evidence="1">
    <location>
        <begin position="1"/>
        <end position="20"/>
    </location>
</feature>
<evidence type="ECO:0000256" key="1">
    <source>
        <dbReference type="SAM" id="SignalP"/>
    </source>
</evidence>
<gene>
    <name evidence="2" type="ORF">V5O48_005685</name>
</gene>
<name>A0ABR3FM57_9AGAR</name>
<keyword evidence="3" id="KW-1185">Reference proteome</keyword>
<evidence type="ECO:0000313" key="2">
    <source>
        <dbReference type="EMBL" id="KAL0576309.1"/>
    </source>
</evidence>
<organism evidence="2 3">
    <name type="scientific">Marasmius crinis-equi</name>
    <dbReference type="NCBI Taxonomy" id="585013"/>
    <lineage>
        <taxon>Eukaryota</taxon>
        <taxon>Fungi</taxon>
        <taxon>Dikarya</taxon>
        <taxon>Basidiomycota</taxon>
        <taxon>Agaricomycotina</taxon>
        <taxon>Agaricomycetes</taxon>
        <taxon>Agaricomycetidae</taxon>
        <taxon>Agaricales</taxon>
        <taxon>Marasmiineae</taxon>
        <taxon>Marasmiaceae</taxon>
        <taxon>Marasmius</taxon>
    </lineage>
</organism>
<comment type="caution">
    <text evidence="2">The sequence shown here is derived from an EMBL/GenBank/DDBJ whole genome shotgun (WGS) entry which is preliminary data.</text>
</comment>
<protein>
    <submittedName>
        <fullName evidence="2">Uncharacterized protein</fullName>
    </submittedName>
</protein>
<reference evidence="2 3" key="1">
    <citation type="submission" date="2024-02" db="EMBL/GenBank/DDBJ databases">
        <title>A draft genome for the cacao thread blight pathogen Marasmius crinis-equi.</title>
        <authorList>
            <person name="Cohen S.P."/>
            <person name="Baruah I.K."/>
            <person name="Amoako-Attah I."/>
            <person name="Bukari Y."/>
            <person name="Meinhardt L.W."/>
            <person name="Bailey B.A."/>
        </authorList>
    </citation>
    <scope>NUCLEOTIDE SEQUENCE [LARGE SCALE GENOMIC DNA]</scope>
    <source>
        <strain evidence="2 3">GH-76</strain>
    </source>
</reference>
<sequence>MHFTLPATFAIAAASAVVNAATIPDSSVMAGALVPELVHTSVDELGEVFNATVSLLRPDKDEDEFVGNFANRASTSHIRSSSGEAGAAIGQILGELLKALFPLKDWTPAREH</sequence>